<keyword evidence="11" id="KW-0131">Cell cycle</keyword>
<dbReference type="GO" id="GO:0005654">
    <property type="term" value="C:nucleoplasm"/>
    <property type="evidence" value="ECO:0007669"/>
    <property type="project" value="UniProtKB-SubCell"/>
</dbReference>
<dbReference type="PROSITE" id="PS50950">
    <property type="entry name" value="ZF_THAP"/>
    <property type="match status" value="1"/>
</dbReference>
<dbReference type="OMA" id="ICAAFGC"/>
<feature type="non-terminal residue" evidence="14">
    <location>
        <position position="103"/>
    </location>
</feature>
<protein>
    <submittedName>
        <fullName evidence="14">THAP domain-containing protein 2</fullName>
    </submittedName>
</protein>
<evidence type="ECO:0000259" key="13">
    <source>
        <dbReference type="PROSITE" id="PS50950"/>
    </source>
</evidence>
<keyword evidence="15" id="KW-1185">Reference proteome</keyword>
<comment type="similarity">
    <text evidence="2">Belongs to the THAP1 family.</text>
</comment>
<keyword evidence="4 12" id="KW-0863">Zinc-finger</keyword>
<evidence type="ECO:0000256" key="7">
    <source>
        <dbReference type="ARBA" id="ARBA00023054"/>
    </source>
</evidence>
<dbReference type="GO" id="GO:0008270">
    <property type="term" value="F:zinc ion binding"/>
    <property type="evidence" value="ECO:0007669"/>
    <property type="project" value="UniProtKB-KW"/>
</dbReference>
<dbReference type="AlphaFoldDB" id="A0A087T4B4"/>
<organism evidence="14 15">
    <name type="scientific">Stegodyphus mimosarum</name>
    <name type="common">African social velvet spider</name>
    <dbReference type="NCBI Taxonomy" id="407821"/>
    <lineage>
        <taxon>Eukaryota</taxon>
        <taxon>Metazoa</taxon>
        <taxon>Ecdysozoa</taxon>
        <taxon>Arthropoda</taxon>
        <taxon>Chelicerata</taxon>
        <taxon>Arachnida</taxon>
        <taxon>Araneae</taxon>
        <taxon>Araneomorphae</taxon>
        <taxon>Entelegynae</taxon>
        <taxon>Eresoidea</taxon>
        <taxon>Eresidae</taxon>
        <taxon>Stegodyphus</taxon>
    </lineage>
</organism>
<feature type="domain" description="THAP-type" evidence="13">
    <location>
        <begin position="1"/>
        <end position="84"/>
    </location>
</feature>
<keyword evidence="3" id="KW-0479">Metal-binding</keyword>
<evidence type="ECO:0000256" key="3">
    <source>
        <dbReference type="ARBA" id="ARBA00022723"/>
    </source>
</evidence>
<evidence type="ECO:0000256" key="9">
    <source>
        <dbReference type="ARBA" id="ARBA00023163"/>
    </source>
</evidence>
<dbReference type="PANTHER" id="PTHR46600">
    <property type="entry name" value="THAP DOMAIN-CONTAINING"/>
    <property type="match status" value="1"/>
</dbReference>
<evidence type="ECO:0000256" key="11">
    <source>
        <dbReference type="ARBA" id="ARBA00023306"/>
    </source>
</evidence>
<evidence type="ECO:0000256" key="5">
    <source>
        <dbReference type="ARBA" id="ARBA00022833"/>
    </source>
</evidence>
<evidence type="ECO:0000256" key="2">
    <source>
        <dbReference type="ARBA" id="ARBA00006177"/>
    </source>
</evidence>
<comment type="subcellular location">
    <subcellularLocation>
        <location evidence="1">Nucleus</location>
        <location evidence="1">Nucleoplasm</location>
    </subcellularLocation>
</comment>
<dbReference type="OrthoDB" id="6435331at2759"/>
<dbReference type="Proteomes" id="UP000054359">
    <property type="component" value="Unassembled WGS sequence"/>
</dbReference>
<evidence type="ECO:0000313" key="15">
    <source>
        <dbReference type="Proteomes" id="UP000054359"/>
    </source>
</evidence>
<sequence length="103" mass="12021">MPTACCAYGCSNNNMKDKCKENKISFHLFPKDENLRKEWIIRIKRENFNPTPNPRICSEHFEEECFIYQRKGKTLIQPPIPEFALNISKKNVSHTSHSRTGGH</sequence>
<evidence type="ECO:0000313" key="14">
    <source>
        <dbReference type="EMBL" id="KFM59953.1"/>
    </source>
</evidence>
<keyword evidence="10" id="KW-0539">Nucleus</keyword>
<gene>
    <name evidence="14" type="ORF">X975_24607</name>
</gene>
<evidence type="ECO:0000256" key="8">
    <source>
        <dbReference type="ARBA" id="ARBA00023125"/>
    </source>
</evidence>
<dbReference type="Gene3D" id="6.20.210.20">
    <property type="entry name" value="THAP domain"/>
    <property type="match status" value="1"/>
</dbReference>
<dbReference type="GO" id="GO:0043565">
    <property type="term" value="F:sequence-specific DNA binding"/>
    <property type="evidence" value="ECO:0007669"/>
    <property type="project" value="InterPro"/>
</dbReference>
<proteinExistence type="inferred from homology"/>
<keyword evidence="5" id="KW-0862">Zinc</keyword>
<dbReference type="SMART" id="SM00980">
    <property type="entry name" value="THAP"/>
    <property type="match status" value="1"/>
</dbReference>
<dbReference type="SMART" id="SM00692">
    <property type="entry name" value="DM3"/>
    <property type="match status" value="1"/>
</dbReference>
<dbReference type="InterPro" id="IPR026516">
    <property type="entry name" value="THAP1/10"/>
</dbReference>
<name>A0A087T4B4_STEMI</name>
<keyword evidence="8 12" id="KW-0238">DNA-binding</keyword>
<dbReference type="Pfam" id="PF05485">
    <property type="entry name" value="THAP"/>
    <property type="match status" value="1"/>
</dbReference>
<evidence type="ECO:0000256" key="1">
    <source>
        <dbReference type="ARBA" id="ARBA00004642"/>
    </source>
</evidence>
<keyword evidence="9" id="KW-0804">Transcription</keyword>
<evidence type="ECO:0000256" key="10">
    <source>
        <dbReference type="ARBA" id="ARBA00023242"/>
    </source>
</evidence>
<dbReference type="InterPro" id="IPR006612">
    <property type="entry name" value="THAP_Znf"/>
</dbReference>
<evidence type="ECO:0000256" key="12">
    <source>
        <dbReference type="PROSITE-ProRule" id="PRU00309"/>
    </source>
</evidence>
<accession>A0A087T4B4</accession>
<keyword evidence="7" id="KW-0175">Coiled coil</keyword>
<dbReference type="InterPro" id="IPR038441">
    <property type="entry name" value="THAP_Znf_sf"/>
</dbReference>
<reference evidence="14 15" key="1">
    <citation type="submission" date="2013-11" db="EMBL/GenBank/DDBJ databases">
        <title>Genome sequencing of Stegodyphus mimosarum.</title>
        <authorList>
            <person name="Bechsgaard J."/>
        </authorList>
    </citation>
    <scope>NUCLEOTIDE SEQUENCE [LARGE SCALE GENOMIC DNA]</scope>
</reference>
<dbReference type="EMBL" id="KK113359">
    <property type="protein sequence ID" value="KFM59953.1"/>
    <property type="molecule type" value="Genomic_DNA"/>
</dbReference>
<keyword evidence="6" id="KW-0805">Transcription regulation</keyword>
<dbReference type="SUPFAM" id="SSF57716">
    <property type="entry name" value="Glucocorticoid receptor-like (DNA-binding domain)"/>
    <property type="match status" value="1"/>
</dbReference>
<evidence type="ECO:0000256" key="4">
    <source>
        <dbReference type="ARBA" id="ARBA00022771"/>
    </source>
</evidence>
<dbReference type="PANTHER" id="PTHR46600:SF1">
    <property type="entry name" value="THAP DOMAIN-CONTAINING PROTEIN 1"/>
    <property type="match status" value="1"/>
</dbReference>
<evidence type="ECO:0000256" key="6">
    <source>
        <dbReference type="ARBA" id="ARBA00023015"/>
    </source>
</evidence>